<keyword evidence="1" id="KW-0347">Helicase</keyword>
<dbReference type="Pfam" id="PF05699">
    <property type="entry name" value="Dimer_Tnp_hAT"/>
    <property type="match status" value="1"/>
</dbReference>
<sequence length="464" mass="51606">MGLATSFPETYRLLYLILTIKPTTVTEERSFSALRRLKTFLRSTIGQDRLSHLSTINIQSELVVSLERSGELAERVIEKFAQLKERRIDLLFNDETLTETGRLANNGVCRHLQSLARVTVLGPLPRPSAAAGGKELHDFGLPGFTPKQRDHAAELEQVAELRRLPRIIQEELDHDAGDLQDRLPVQLPTLLPSQRAIFDRVLAAVDEHRPLAVFVDVAGGSGKTYLFNALLAAVRSRGMVALAVAYSDHNERWGEPAPAAGDVELLNKQLRFQAYRQYALWWSYRRTAVPSHRGLVQWNMDRLITAAGQDIHHEVRCYDGRKQAAMNDLALRVFGIDLAQEKPLRYTEHHPKLPSFSGLGNDYRRGMTSEPRRLRSGVVMAESGAGSEPDAAAVDVNRLVDAVVARLTATGIGMAAAAAVVKEEEPEVVEDVTTSPSRTQQQLWLAELHRQLAVPAATFGTRER</sequence>
<evidence type="ECO:0000313" key="4">
    <source>
        <dbReference type="EMBL" id="KAF0298810.1"/>
    </source>
</evidence>
<dbReference type="GO" id="GO:0046983">
    <property type="term" value="F:protein dimerization activity"/>
    <property type="evidence" value="ECO:0007669"/>
    <property type="project" value="InterPro"/>
</dbReference>
<comment type="catalytic activity">
    <reaction evidence="1">
        <text>ATP + H2O = ADP + phosphate + H(+)</text>
        <dbReference type="Rhea" id="RHEA:13065"/>
        <dbReference type="ChEBI" id="CHEBI:15377"/>
        <dbReference type="ChEBI" id="CHEBI:15378"/>
        <dbReference type="ChEBI" id="CHEBI:30616"/>
        <dbReference type="ChEBI" id="CHEBI:43474"/>
        <dbReference type="ChEBI" id="CHEBI:456216"/>
        <dbReference type="EC" id="5.6.2.3"/>
    </reaction>
</comment>
<comment type="similarity">
    <text evidence="1">Belongs to the helicase family.</text>
</comment>
<dbReference type="GO" id="GO:0000723">
    <property type="term" value="P:telomere maintenance"/>
    <property type="evidence" value="ECO:0007669"/>
    <property type="project" value="InterPro"/>
</dbReference>
<reference evidence="4 5" key="1">
    <citation type="submission" date="2019-07" db="EMBL/GenBank/DDBJ databases">
        <title>Draft genome assembly of a fouling barnacle, Amphibalanus amphitrite (Darwin, 1854): The first reference genome for Thecostraca.</title>
        <authorList>
            <person name="Kim W."/>
        </authorList>
    </citation>
    <scope>NUCLEOTIDE SEQUENCE [LARGE SCALE GENOMIC DNA]</scope>
    <source>
        <strain evidence="4">SNU_AA5</strain>
        <tissue evidence="4">Soma without cirri and trophi</tissue>
    </source>
</reference>
<feature type="domain" description="HAT C-terminal dimerisation" evidence="2">
    <location>
        <begin position="5"/>
        <end position="62"/>
    </location>
</feature>
<dbReference type="Proteomes" id="UP000440578">
    <property type="component" value="Unassembled WGS sequence"/>
</dbReference>
<dbReference type="GO" id="GO:0006281">
    <property type="term" value="P:DNA repair"/>
    <property type="evidence" value="ECO:0007669"/>
    <property type="project" value="UniProtKB-KW"/>
</dbReference>
<keyword evidence="1" id="KW-0547">Nucleotide-binding</keyword>
<evidence type="ECO:0000259" key="2">
    <source>
        <dbReference type="Pfam" id="PF05699"/>
    </source>
</evidence>
<feature type="domain" description="DNA helicase Pif1-like DEAD-box helicase" evidence="3">
    <location>
        <begin position="191"/>
        <end position="247"/>
    </location>
</feature>
<dbReference type="EMBL" id="VIIS01001409">
    <property type="protein sequence ID" value="KAF0298810.1"/>
    <property type="molecule type" value="Genomic_DNA"/>
</dbReference>
<organism evidence="4 5">
    <name type="scientific">Amphibalanus amphitrite</name>
    <name type="common">Striped barnacle</name>
    <name type="synonym">Balanus amphitrite</name>
    <dbReference type="NCBI Taxonomy" id="1232801"/>
    <lineage>
        <taxon>Eukaryota</taxon>
        <taxon>Metazoa</taxon>
        <taxon>Ecdysozoa</taxon>
        <taxon>Arthropoda</taxon>
        <taxon>Crustacea</taxon>
        <taxon>Multicrustacea</taxon>
        <taxon>Cirripedia</taxon>
        <taxon>Thoracica</taxon>
        <taxon>Thoracicalcarea</taxon>
        <taxon>Balanomorpha</taxon>
        <taxon>Balanoidea</taxon>
        <taxon>Balanidae</taxon>
        <taxon>Amphibalaninae</taxon>
        <taxon>Amphibalanus</taxon>
    </lineage>
</organism>
<keyword evidence="1" id="KW-0378">Hydrolase</keyword>
<keyword evidence="1" id="KW-0227">DNA damage</keyword>
<comment type="caution">
    <text evidence="4">The sequence shown here is derived from an EMBL/GenBank/DDBJ whole genome shotgun (WGS) entry which is preliminary data.</text>
</comment>
<dbReference type="Pfam" id="PF05970">
    <property type="entry name" value="PIF1"/>
    <property type="match status" value="1"/>
</dbReference>
<dbReference type="OrthoDB" id="10046327at2759"/>
<dbReference type="EC" id="5.6.2.3" evidence="1"/>
<keyword evidence="1" id="KW-0233">DNA recombination</keyword>
<dbReference type="GO" id="GO:0043139">
    <property type="term" value="F:5'-3' DNA helicase activity"/>
    <property type="evidence" value="ECO:0007669"/>
    <property type="project" value="UniProtKB-EC"/>
</dbReference>
<dbReference type="AlphaFoldDB" id="A0A6A4W4Z0"/>
<dbReference type="PANTHER" id="PTHR45749:SF37">
    <property type="entry name" value="OS05G0311600 PROTEIN"/>
    <property type="match status" value="1"/>
</dbReference>
<keyword evidence="1" id="KW-0234">DNA repair</keyword>
<protein>
    <recommendedName>
        <fullName evidence="1">ATP-dependent DNA helicase</fullName>
        <ecNumber evidence="1">5.6.2.3</ecNumber>
    </recommendedName>
</protein>
<keyword evidence="5" id="KW-1185">Reference proteome</keyword>
<dbReference type="InterPro" id="IPR010285">
    <property type="entry name" value="DNA_helicase_pif1-like_DEAD"/>
</dbReference>
<evidence type="ECO:0000313" key="5">
    <source>
        <dbReference type="Proteomes" id="UP000440578"/>
    </source>
</evidence>
<accession>A0A6A4W4Z0</accession>
<dbReference type="GO" id="GO:0016787">
    <property type="term" value="F:hydrolase activity"/>
    <property type="evidence" value="ECO:0007669"/>
    <property type="project" value="UniProtKB-KW"/>
</dbReference>
<proteinExistence type="inferred from homology"/>
<dbReference type="InterPro" id="IPR008906">
    <property type="entry name" value="HATC_C_dom"/>
</dbReference>
<dbReference type="GO" id="GO:0005524">
    <property type="term" value="F:ATP binding"/>
    <property type="evidence" value="ECO:0007669"/>
    <property type="project" value="UniProtKB-KW"/>
</dbReference>
<comment type="cofactor">
    <cofactor evidence="1">
        <name>Mg(2+)</name>
        <dbReference type="ChEBI" id="CHEBI:18420"/>
    </cofactor>
</comment>
<dbReference type="PANTHER" id="PTHR45749">
    <property type="match status" value="1"/>
</dbReference>
<name>A0A6A4W4Z0_AMPAM</name>
<keyword evidence="1" id="KW-0067">ATP-binding</keyword>
<gene>
    <name evidence="4" type="primary">ZMYM1_5</name>
    <name evidence="4" type="ORF">FJT64_000437</name>
</gene>
<dbReference type="GO" id="GO:0006310">
    <property type="term" value="P:DNA recombination"/>
    <property type="evidence" value="ECO:0007669"/>
    <property type="project" value="UniProtKB-KW"/>
</dbReference>
<evidence type="ECO:0000259" key="3">
    <source>
        <dbReference type="Pfam" id="PF05970"/>
    </source>
</evidence>
<evidence type="ECO:0000256" key="1">
    <source>
        <dbReference type="RuleBase" id="RU363044"/>
    </source>
</evidence>